<evidence type="ECO:0000313" key="6">
    <source>
        <dbReference type="Proteomes" id="UP001604335"/>
    </source>
</evidence>
<comment type="function">
    <text evidence="2">Pyridoxal 5'-phosphate (PLP)-binding protein, which is involved in PLP homeostasis.</text>
</comment>
<reference evidence="6" key="1">
    <citation type="journal article" date="2024" name="Algal Res.">
        <title>Biochemical, toxicological and genomic investigation of a high-biomass producing Limnothrix strain isolated from Italian shallow drinking water reservoir.</title>
        <authorList>
            <person name="Simonazzi M."/>
            <person name="Shishido T.K."/>
            <person name="Delbaje E."/>
            <person name="Wahlsten M."/>
            <person name="Fewer D.P."/>
            <person name="Sivonen K."/>
            <person name="Pezzolesi L."/>
            <person name="Pistocchi R."/>
        </authorList>
    </citation>
    <scope>NUCLEOTIDE SEQUENCE [LARGE SCALE GENOMIC DNA]</scope>
    <source>
        <strain evidence="6">LRLZ20PSL1</strain>
    </source>
</reference>
<dbReference type="InterPro" id="IPR029066">
    <property type="entry name" value="PLP-binding_barrel"/>
</dbReference>
<comment type="similarity">
    <text evidence="2 3">Belongs to the pyridoxal phosphate-binding protein YggS/PROSC family.</text>
</comment>
<protein>
    <recommendedName>
        <fullName evidence="2">Pyridoxal phosphate homeostasis protein</fullName>
        <shortName evidence="2">PLP homeostasis protein</shortName>
    </recommendedName>
</protein>
<dbReference type="Pfam" id="PF01168">
    <property type="entry name" value="Ala_racemase_N"/>
    <property type="match status" value="1"/>
</dbReference>
<evidence type="ECO:0000313" key="5">
    <source>
        <dbReference type="EMBL" id="MFG3818688.1"/>
    </source>
</evidence>
<feature type="modified residue" description="N6-(pyridoxal phosphate)lysine" evidence="2">
    <location>
        <position position="42"/>
    </location>
</feature>
<accession>A0ABW7CF69</accession>
<dbReference type="PANTHER" id="PTHR10146">
    <property type="entry name" value="PROLINE SYNTHETASE CO-TRANSCRIBED BACTERIAL HOMOLOG PROTEIN"/>
    <property type="match status" value="1"/>
</dbReference>
<dbReference type="CDD" id="cd00635">
    <property type="entry name" value="PLPDE_III_YBL036c_like"/>
    <property type="match status" value="1"/>
</dbReference>
<dbReference type="InterPro" id="IPR001608">
    <property type="entry name" value="Ala_racemase_N"/>
</dbReference>
<evidence type="ECO:0000256" key="1">
    <source>
        <dbReference type="ARBA" id="ARBA00022898"/>
    </source>
</evidence>
<dbReference type="Proteomes" id="UP001604335">
    <property type="component" value="Unassembled WGS sequence"/>
</dbReference>
<feature type="domain" description="Alanine racemase N-terminal" evidence="4">
    <location>
        <begin position="18"/>
        <end position="236"/>
    </location>
</feature>
<evidence type="ECO:0000256" key="2">
    <source>
        <dbReference type="HAMAP-Rule" id="MF_02087"/>
    </source>
</evidence>
<dbReference type="SUPFAM" id="SSF51419">
    <property type="entry name" value="PLP-binding barrel"/>
    <property type="match status" value="1"/>
</dbReference>
<keyword evidence="6" id="KW-1185">Reference proteome</keyword>
<comment type="caution">
    <text evidence="5">The sequence shown here is derived from an EMBL/GenBank/DDBJ whole genome shotgun (WGS) entry which is preliminary data.</text>
</comment>
<name>A0ABW7CF69_9CYAN</name>
<sequence length="237" mass="26766">MSAPSMSQDWVQALAMLPRLSQRVEFLRDHLPDSVRFMAVSKTFGPDRVREAYECGIRDFGENRVQEAAEKRAALSDLTDIRWHLIGQLQSNKAKKALELFESIHSVDRLELAQRLDRLAAERDRPPQICLQVKLRPDPNKAGWSPSELQAALPELDRLTHLQIRGLMAIPPLGLSEAELADFFAEARSLADQIQAQPWQRLAMTERSMGMSNDWPIALQAGATMIRLGRTLFGDRA</sequence>
<dbReference type="NCBIfam" id="TIGR00044">
    <property type="entry name" value="YggS family pyridoxal phosphate-dependent enzyme"/>
    <property type="match status" value="1"/>
</dbReference>
<proteinExistence type="inferred from homology"/>
<dbReference type="PANTHER" id="PTHR10146:SF14">
    <property type="entry name" value="PYRIDOXAL PHOSPHATE HOMEOSTASIS PROTEIN"/>
    <property type="match status" value="1"/>
</dbReference>
<keyword evidence="1 2" id="KW-0663">Pyridoxal phosphate</keyword>
<dbReference type="HAMAP" id="MF_02087">
    <property type="entry name" value="PLP_homeostasis"/>
    <property type="match status" value="1"/>
</dbReference>
<evidence type="ECO:0000259" key="4">
    <source>
        <dbReference type="Pfam" id="PF01168"/>
    </source>
</evidence>
<dbReference type="InterPro" id="IPR011078">
    <property type="entry name" value="PyrdxlP_homeostasis"/>
</dbReference>
<dbReference type="EMBL" id="JAZAQF010000078">
    <property type="protein sequence ID" value="MFG3818688.1"/>
    <property type="molecule type" value="Genomic_DNA"/>
</dbReference>
<dbReference type="PIRSF" id="PIRSF004848">
    <property type="entry name" value="YBL036c_PLPDEIII"/>
    <property type="match status" value="1"/>
</dbReference>
<gene>
    <name evidence="5" type="ORF">VPK24_13655</name>
</gene>
<organism evidence="5 6">
    <name type="scientific">Limnothrix redekei LRLZ20PSL1</name>
    <dbReference type="NCBI Taxonomy" id="3112953"/>
    <lineage>
        <taxon>Bacteria</taxon>
        <taxon>Bacillati</taxon>
        <taxon>Cyanobacteriota</taxon>
        <taxon>Cyanophyceae</taxon>
        <taxon>Pseudanabaenales</taxon>
        <taxon>Pseudanabaenaceae</taxon>
        <taxon>Limnothrix</taxon>
    </lineage>
</organism>
<evidence type="ECO:0000256" key="3">
    <source>
        <dbReference type="RuleBase" id="RU004514"/>
    </source>
</evidence>
<dbReference type="Gene3D" id="3.20.20.10">
    <property type="entry name" value="Alanine racemase"/>
    <property type="match status" value="1"/>
</dbReference>